<organism evidence="9 10">
    <name type="scientific">Caldisphaera lagunensis (strain DSM 15908 / JCM 11604 / ANMR 0165 / IC-154)</name>
    <dbReference type="NCBI Taxonomy" id="1056495"/>
    <lineage>
        <taxon>Archaea</taxon>
        <taxon>Thermoproteota</taxon>
        <taxon>Thermoprotei</taxon>
        <taxon>Acidilobales</taxon>
        <taxon>Caldisphaeraceae</taxon>
        <taxon>Caldisphaera</taxon>
    </lineage>
</organism>
<dbReference type="InterPro" id="IPR002933">
    <property type="entry name" value="Peptidase_M20"/>
</dbReference>
<keyword evidence="7" id="KW-0170">Cobalt</keyword>
<protein>
    <submittedName>
        <fullName evidence="9">Acetylornithine deacetylase or succinyl-diaminopimelate desuccinylase</fullName>
    </submittedName>
</protein>
<evidence type="ECO:0000313" key="9">
    <source>
        <dbReference type="EMBL" id="AFZ69912.1"/>
    </source>
</evidence>
<dbReference type="InterPro" id="IPR011650">
    <property type="entry name" value="Peptidase_M20_dimer"/>
</dbReference>
<dbReference type="Gene3D" id="3.30.70.360">
    <property type="match status" value="1"/>
</dbReference>
<dbReference type="InParanoid" id="L0A9U1"/>
<comment type="similarity">
    <text evidence="3">Belongs to the peptidase M20A family.</text>
</comment>
<evidence type="ECO:0000313" key="10">
    <source>
        <dbReference type="Proteomes" id="UP000010469"/>
    </source>
</evidence>
<dbReference type="KEGG" id="clg:Calag_0124"/>
<name>L0A9U1_CALLD</name>
<sequence length="419" mass="47837">MEKEIFNEIDNYRNEAIKNFIELLRIPAISPDYGGEGEIDKANKLLEILKEYFNFDTIEKYYSTDNRAKEKVRPNIIATYKGNEKKALWIITHIDVVPPGDLNAWKITKPFEPKIVDGKLYARGSEDNGQSLVASLYAVKSLMAKKIIPNITIKLAFVSDEEAGSEYGMKYLLKNHPEIFNKDDYYLIPDAGNSDGSLIEIAEKSILQFRLIIRGKQVHASTPHLGLNSHRISIQLSNQIDYILHERFKDLDELFDPPYSTFEPTMVKNSASSPNIIPGLHEITFDSRVIPKYKLDDVLNEVKNVIKNVEDKNKKIIEGIEYPQIELELIDKMQSPRPTNPNNKLVLEIKKAIKELRNVEAKIGGIGGITFASMLRSYDYDAVVWSTTDDVAHQPNEYSVLENLFNDAKVFALLMNRLR</sequence>
<comment type="cofactor">
    <cofactor evidence="2">
        <name>Zn(2+)</name>
        <dbReference type="ChEBI" id="CHEBI:29105"/>
    </cofactor>
</comment>
<dbReference type="AlphaFoldDB" id="L0A9U1"/>
<reference evidence="10" key="1">
    <citation type="submission" date="2012-03" db="EMBL/GenBank/DDBJ databases">
        <title>Complete genome of Caldisphaera lagunensis DSM 15908.</title>
        <authorList>
            <person name="Lucas S."/>
            <person name="Copeland A."/>
            <person name="Lapidus A."/>
            <person name="Glavina del Rio T."/>
            <person name="Dalin E."/>
            <person name="Tice H."/>
            <person name="Bruce D."/>
            <person name="Goodwin L."/>
            <person name="Pitluck S."/>
            <person name="Peters L."/>
            <person name="Mikhailova N."/>
            <person name="Teshima H."/>
            <person name="Kyrpides N."/>
            <person name="Mavromatis K."/>
            <person name="Ivanova N."/>
            <person name="Brettin T."/>
            <person name="Detter J.C."/>
            <person name="Han C."/>
            <person name="Larimer F."/>
            <person name="Land M."/>
            <person name="Hauser L."/>
            <person name="Markowitz V."/>
            <person name="Cheng J.-F."/>
            <person name="Hugenholtz P."/>
            <person name="Woyke T."/>
            <person name="Wu D."/>
            <person name="Spring S."/>
            <person name="Schroeder M."/>
            <person name="Brambilla E."/>
            <person name="Klenk H.-P."/>
            <person name="Eisen J.A."/>
        </authorList>
    </citation>
    <scope>NUCLEOTIDE SEQUENCE [LARGE SCALE GENOMIC DNA]</scope>
    <source>
        <strain evidence="10">DSM 15908 / JCM 11604 / IC-154</strain>
    </source>
</reference>
<dbReference type="Pfam" id="PF07687">
    <property type="entry name" value="M20_dimer"/>
    <property type="match status" value="1"/>
</dbReference>
<dbReference type="Gene3D" id="3.40.630.10">
    <property type="entry name" value="Zn peptidases"/>
    <property type="match status" value="2"/>
</dbReference>
<accession>L0A9U1</accession>
<dbReference type="PANTHER" id="PTHR43808">
    <property type="entry name" value="ACETYLORNITHINE DEACETYLASE"/>
    <property type="match status" value="1"/>
</dbReference>
<proteinExistence type="inferred from homology"/>
<dbReference type="Proteomes" id="UP000010469">
    <property type="component" value="Chromosome"/>
</dbReference>
<dbReference type="HOGENOM" id="CLU_021802_2_2_2"/>
<dbReference type="InterPro" id="IPR050072">
    <property type="entry name" value="Peptidase_M20A"/>
</dbReference>
<dbReference type="GO" id="GO:0016787">
    <property type="term" value="F:hydrolase activity"/>
    <property type="evidence" value="ECO:0007669"/>
    <property type="project" value="UniProtKB-KW"/>
</dbReference>
<evidence type="ECO:0000256" key="2">
    <source>
        <dbReference type="ARBA" id="ARBA00001947"/>
    </source>
</evidence>
<dbReference type="NCBIfam" id="NF010589">
    <property type="entry name" value="PRK13983.1"/>
    <property type="match status" value="1"/>
</dbReference>
<dbReference type="InterPro" id="IPR036264">
    <property type="entry name" value="Bact_exopeptidase_dim_dom"/>
</dbReference>
<gene>
    <name evidence="9" type="ordered locus">Calag_0124</name>
</gene>
<evidence type="ECO:0000256" key="4">
    <source>
        <dbReference type="ARBA" id="ARBA00022723"/>
    </source>
</evidence>
<dbReference type="Pfam" id="PF01546">
    <property type="entry name" value="Peptidase_M20"/>
    <property type="match status" value="1"/>
</dbReference>
<evidence type="ECO:0000256" key="6">
    <source>
        <dbReference type="ARBA" id="ARBA00022833"/>
    </source>
</evidence>
<keyword evidence="5" id="KW-0378">Hydrolase</keyword>
<dbReference type="EMBL" id="CP003378">
    <property type="protein sequence ID" value="AFZ69912.1"/>
    <property type="molecule type" value="Genomic_DNA"/>
</dbReference>
<feature type="domain" description="Peptidase M20 dimerisation" evidence="8">
    <location>
        <begin position="201"/>
        <end position="311"/>
    </location>
</feature>
<dbReference type="PANTHER" id="PTHR43808:SF32">
    <property type="entry name" value="ARGE_DAPE-RELATED DEACYLASE"/>
    <property type="match status" value="1"/>
</dbReference>
<dbReference type="InterPro" id="IPR010182">
    <property type="entry name" value="ArgE/DapE"/>
</dbReference>
<evidence type="ECO:0000256" key="1">
    <source>
        <dbReference type="ARBA" id="ARBA00001941"/>
    </source>
</evidence>
<dbReference type="eggNOG" id="arCOG01107">
    <property type="taxonomic scope" value="Archaea"/>
</dbReference>
<keyword evidence="10" id="KW-1185">Reference proteome</keyword>
<evidence type="ECO:0000256" key="3">
    <source>
        <dbReference type="ARBA" id="ARBA00006247"/>
    </source>
</evidence>
<keyword evidence="4" id="KW-0479">Metal-binding</keyword>
<dbReference type="RefSeq" id="WP_015231810.1">
    <property type="nucleotide sequence ID" value="NC_019791.1"/>
</dbReference>
<dbReference type="GeneID" id="14211384"/>
<dbReference type="SUPFAM" id="SSF53187">
    <property type="entry name" value="Zn-dependent exopeptidases"/>
    <property type="match status" value="1"/>
</dbReference>
<dbReference type="SUPFAM" id="SSF55031">
    <property type="entry name" value="Bacterial exopeptidase dimerisation domain"/>
    <property type="match status" value="1"/>
</dbReference>
<comment type="cofactor">
    <cofactor evidence="1">
        <name>Co(2+)</name>
        <dbReference type="ChEBI" id="CHEBI:48828"/>
    </cofactor>
</comment>
<evidence type="ECO:0000256" key="5">
    <source>
        <dbReference type="ARBA" id="ARBA00022801"/>
    </source>
</evidence>
<dbReference type="NCBIfam" id="TIGR01910">
    <property type="entry name" value="DapE-ArgE"/>
    <property type="match status" value="1"/>
</dbReference>
<dbReference type="GO" id="GO:0046872">
    <property type="term" value="F:metal ion binding"/>
    <property type="evidence" value="ECO:0007669"/>
    <property type="project" value="UniProtKB-KW"/>
</dbReference>
<dbReference type="STRING" id="1056495.Calag_0124"/>
<keyword evidence="6" id="KW-0862">Zinc</keyword>
<evidence type="ECO:0000256" key="7">
    <source>
        <dbReference type="ARBA" id="ARBA00023285"/>
    </source>
</evidence>
<dbReference type="OrthoDB" id="24854at2157"/>
<evidence type="ECO:0000259" key="8">
    <source>
        <dbReference type="Pfam" id="PF07687"/>
    </source>
</evidence>